<dbReference type="RefSeq" id="WP_345295098.1">
    <property type="nucleotide sequence ID" value="NZ_BAABJY010000002.1"/>
</dbReference>
<evidence type="ECO:0000313" key="3">
    <source>
        <dbReference type="Proteomes" id="UP001501323"/>
    </source>
</evidence>
<dbReference type="InterPro" id="IPR019660">
    <property type="entry name" value="Put_sensory_transdc_reg_YbjN"/>
</dbReference>
<name>A0ABP9E0A7_9GAMM</name>
<organism evidence="2 3">
    <name type="scientific">Luteimonas vadosa</name>
    <dbReference type="NCBI Taxonomy" id="1165507"/>
    <lineage>
        <taxon>Bacteria</taxon>
        <taxon>Pseudomonadati</taxon>
        <taxon>Pseudomonadota</taxon>
        <taxon>Gammaproteobacteria</taxon>
        <taxon>Lysobacterales</taxon>
        <taxon>Lysobacteraceae</taxon>
        <taxon>Luteimonas</taxon>
    </lineage>
</organism>
<evidence type="ECO:0000313" key="2">
    <source>
        <dbReference type="EMBL" id="GAA4865665.1"/>
    </source>
</evidence>
<keyword evidence="1" id="KW-0732">Signal</keyword>
<sequence>MRATFQCFLLGACLASAVGGPAKAQVAAAAAPPGSVEARLQSRDFRYEVDEDGDFKIVLSWQKEARSQLVYVAGKADQAGDLAIRQVFAPAASLEGAGLSPEALRALLRDNARRALGHWAINDSHLLYVINVPDDIDAQGLETAINVAAEAADGKELELTGDKDAF</sequence>
<feature type="chain" id="PRO_5045395835" description="Peptidase" evidence="1">
    <location>
        <begin position="25"/>
        <end position="166"/>
    </location>
</feature>
<feature type="signal peptide" evidence="1">
    <location>
        <begin position="1"/>
        <end position="24"/>
    </location>
</feature>
<dbReference type="Proteomes" id="UP001501323">
    <property type="component" value="Unassembled WGS sequence"/>
</dbReference>
<protein>
    <recommendedName>
        <fullName evidence="4">Peptidase</fullName>
    </recommendedName>
</protein>
<dbReference type="Pfam" id="PF10722">
    <property type="entry name" value="YbjN"/>
    <property type="match status" value="1"/>
</dbReference>
<proteinExistence type="predicted"/>
<evidence type="ECO:0000256" key="1">
    <source>
        <dbReference type="SAM" id="SignalP"/>
    </source>
</evidence>
<evidence type="ECO:0008006" key="4">
    <source>
        <dbReference type="Google" id="ProtNLM"/>
    </source>
</evidence>
<accession>A0ABP9E0A7</accession>
<gene>
    <name evidence="2" type="ORF">GCM10023332_17280</name>
</gene>
<comment type="caution">
    <text evidence="2">The sequence shown here is derived from an EMBL/GenBank/DDBJ whole genome shotgun (WGS) entry which is preliminary data.</text>
</comment>
<keyword evidence="3" id="KW-1185">Reference proteome</keyword>
<reference evidence="3" key="1">
    <citation type="journal article" date="2019" name="Int. J. Syst. Evol. Microbiol.">
        <title>The Global Catalogue of Microorganisms (GCM) 10K type strain sequencing project: providing services to taxonomists for standard genome sequencing and annotation.</title>
        <authorList>
            <consortium name="The Broad Institute Genomics Platform"/>
            <consortium name="The Broad Institute Genome Sequencing Center for Infectious Disease"/>
            <person name="Wu L."/>
            <person name="Ma J."/>
        </authorList>
    </citation>
    <scope>NUCLEOTIDE SEQUENCE [LARGE SCALE GENOMIC DNA]</scope>
    <source>
        <strain evidence="3">JCM 18392</strain>
    </source>
</reference>
<dbReference type="EMBL" id="BAABJY010000002">
    <property type="protein sequence ID" value="GAA4865665.1"/>
    <property type="molecule type" value="Genomic_DNA"/>
</dbReference>